<gene>
    <name evidence="19" type="primary">pgsA</name>
    <name evidence="19" type="ORF">DVH29_09985</name>
</gene>
<dbReference type="InterPro" id="IPR000462">
    <property type="entry name" value="CDP-OH_P_trans"/>
</dbReference>
<protein>
    <recommendedName>
        <fullName evidence="6 16">CDP-diacylglycerol--glycerol-3-phosphate 3-phosphatidyltransferase</fullName>
        <ecNumber evidence="5 16">2.7.8.5</ecNumber>
    </recommendedName>
</protein>
<evidence type="ECO:0000256" key="4">
    <source>
        <dbReference type="ARBA" id="ARBA00010441"/>
    </source>
</evidence>
<dbReference type="Pfam" id="PF01066">
    <property type="entry name" value="CDP-OH_P_transf"/>
    <property type="match status" value="1"/>
</dbReference>
<comment type="pathway">
    <text evidence="2">Phospholipid metabolism; phosphatidylglycerol biosynthesis; phosphatidylglycerol from CDP-diacylglycerol: step 1/2.</text>
</comment>
<keyword evidence="13" id="KW-0594">Phospholipid biosynthesis</keyword>
<evidence type="ECO:0000256" key="14">
    <source>
        <dbReference type="ARBA" id="ARBA00023264"/>
    </source>
</evidence>
<feature type="transmembrane region" description="Helical" evidence="18">
    <location>
        <begin position="80"/>
        <end position="108"/>
    </location>
</feature>
<dbReference type="PIRSF" id="PIRSF000847">
    <property type="entry name" value="Phos_ph_gly_syn"/>
    <property type="match status" value="1"/>
</dbReference>
<dbReference type="OrthoDB" id="9796672at2"/>
<organism evidence="19 20">
    <name type="scientific">Pelagibacterium lacus</name>
    <dbReference type="NCBI Taxonomy" id="2282655"/>
    <lineage>
        <taxon>Bacteria</taxon>
        <taxon>Pseudomonadati</taxon>
        <taxon>Pseudomonadota</taxon>
        <taxon>Alphaproteobacteria</taxon>
        <taxon>Hyphomicrobiales</taxon>
        <taxon>Devosiaceae</taxon>
        <taxon>Pelagibacterium</taxon>
    </lineage>
</organism>
<dbReference type="EMBL" id="QQNH01000012">
    <property type="protein sequence ID" value="RDE08761.1"/>
    <property type="molecule type" value="Genomic_DNA"/>
</dbReference>
<comment type="catalytic activity">
    <reaction evidence="15">
        <text>a CDP-1,2-diacyl-sn-glycerol + sn-glycerol 3-phosphate = a 1,2-diacyl-sn-glycero-3-phospho-(1'-sn-glycero-3'-phosphate) + CMP + H(+)</text>
        <dbReference type="Rhea" id="RHEA:12593"/>
        <dbReference type="ChEBI" id="CHEBI:15378"/>
        <dbReference type="ChEBI" id="CHEBI:57597"/>
        <dbReference type="ChEBI" id="CHEBI:58332"/>
        <dbReference type="ChEBI" id="CHEBI:60110"/>
        <dbReference type="ChEBI" id="CHEBI:60377"/>
        <dbReference type="EC" id="2.7.8.5"/>
    </reaction>
</comment>
<accession>A0A369W9K8</accession>
<keyword evidence="20" id="KW-1185">Reference proteome</keyword>
<proteinExistence type="inferred from homology"/>
<evidence type="ECO:0000256" key="2">
    <source>
        <dbReference type="ARBA" id="ARBA00005042"/>
    </source>
</evidence>
<keyword evidence="8 17" id="KW-0808">Transferase</keyword>
<feature type="transmembrane region" description="Helical" evidence="18">
    <location>
        <begin position="40"/>
        <end position="60"/>
    </location>
</feature>
<keyword evidence="12 18" id="KW-0472">Membrane</keyword>
<dbReference type="Proteomes" id="UP000253759">
    <property type="component" value="Unassembled WGS sequence"/>
</dbReference>
<evidence type="ECO:0000313" key="19">
    <source>
        <dbReference type="EMBL" id="RDE08761.1"/>
    </source>
</evidence>
<name>A0A369W9K8_9HYPH</name>
<dbReference type="NCBIfam" id="TIGR00560">
    <property type="entry name" value="pgsA"/>
    <property type="match status" value="1"/>
</dbReference>
<feature type="transmembrane region" description="Helical" evidence="18">
    <location>
        <begin position="15"/>
        <end position="33"/>
    </location>
</feature>
<dbReference type="PANTHER" id="PTHR14269:SF62">
    <property type="entry name" value="CDP-DIACYLGLYCEROL--GLYCEROL-3-PHOSPHATE 3-PHOSPHATIDYLTRANSFERASE 1, CHLOROPLASTIC"/>
    <property type="match status" value="1"/>
</dbReference>
<dbReference type="EC" id="2.7.8.5" evidence="5 16"/>
<evidence type="ECO:0000256" key="15">
    <source>
        <dbReference type="ARBA" id="ARBA00048586"/>
    </source>
</evidence>
<comment type="similarity">
    <text evidence="4 17">Belongs to the CDP-alcohol phosphatidyltransferase class-I family.</text>
</comment>
<dbReference type="InterPro" id="IPR004570">
    <property type="entry name" value="Phosphatidylglycerol_P_synth"/>
</dbReference>
<evidence type="ECO:0000313" key="20">
    <source>
        <dbReference type="Proteomes" id="UP000253759"/>
    </source>
</evidence>
<comment type="pathway">
    <text evidence="3">Lipid metabolism.</text>
</comment>
<evidence type="ECO:0000256" key="10">
    <source>
        <dbReference type="ARBA" id="ARBA00022989"/>
    </source>
</evidence>
<evidence type="ECO:0000256" key="1">
    <source>
        <dbReference type="ARBA" id="ARBA00004141"/>
    </source>
</evidence>
<comment type="subcellular location">
    <subcellularLocation>
        <location evidence="1">Membrane</location>
        <topology evidence="1">Multi-pass membrane protein</topology>
    </subcellularLocation>
</comment>
<keyword evidence="7" id="KW-0444">Lipid biosynthesis</keyword>
<evidence type="ECO:0000256" key="6">
    <source>
        <dbReference type="ARBA" id="ARBA00014944"/>
    </source>
</evidence>
<evidence type="ECO:0000256" key="7">
    <source>
        <dbReference type="ARBA" id="ARBA00022516"/>
    </source>
</evidence>
<dbReference type="GO" id="GO:0046474">
    <property type="term" value="P:glycerophospholipid biosynthetic process"/>
    <property type="evidence" value="ECO:0007669"/>
    <property type="project" value="TreeGrafter"/>
</dbReference>
<evidence type="ECO:0000256" key="17">
    <source>
        <dbReference type="RuleBase" id="RU003750"/>
    </source>
</evidence>
<keyword evidence="10 18" id="KW-1133">Transmembrane helix</keyword>
<evidence type="ECO:0000256" key="8">
    <source>
        <dbReference type="ARBA" id="ARBA00022679"/>
    </source>
</evidence>
<reference evidence="20" key="1">
    <citation type="submission" date="2018-07" db="EMBL/GenBank/DDBJ databases">
        <authorList>
            <person name="Liu B.-T."/>
            <person name="Du Z."/>
        </authorList>
    </citation>
    <scope>NUCLEOTIDE SEQUENCE [LARGE SCALE GENOMIC DNA]</scope>
    <source>
        <strain evidence="20">XYN52</strain>
    </source>
</reference>
<dbReference type="InterPro" id="IPR048254">
    <property type="entry name" value="CDP_ALCOHOL_P_TRANSF_CS"/>
</dbReference>
<dbReference type="GO" id="GO:0016020">
    <property type="term" value="C:membrane"/>
    <property type="evidence" value="ECO:0007669"/>
    <property type="project" value="UniProtKB-SubCell"/>
</dbReference>
<dbReference type="GO" id="GO:0008444">
    <property type="term" value="F:CDP-diacylglycerol-glycerol-3-phosphate 3-phosphatidyltransferase activity"/>
    <property type="evidence" value="ECO:0007669"/>
    <property type="project" value="UniProtKB-UniRule"/>
</dbReference>
<evidence type="ECO:0000256" key="9">
    <source>
        <dbReference type="ARBA" id="ARBA00022692"/>
    </source>
</evidence>
<dbReference type="PANTHER" id="PTHR14269">
    <property type="entry name" value="CDP-DIACYLGLYCEROL--GLYCEROL-3-PHOSPHATE 3-PHOSPHATIDYLTRANSFERASE-RELATED"/>
    <property type="match status" value="1"/>
</dbReference>
<dbReference type="PROSITE" id="PS00379">
    <property type="entry name" value="CDP_ALCOHOL_P_TRANSF"/>
    <property type="match status" value="1"/>
</dbReference>
<evidence type="ECO:0000256" key="11">
    <source>
        <dbReference type="ARBA" id="ARBA00023098"/>
    </source>
</evidence>
<keyword evidence="9 18" id="KW-0812">Transmembrane</keyword>
<dbReference type="InterPro" id="IPR050324">
    <property type="entry name" value="CDP-alcohol_PTase-I"/>
</dbReference>
<evidence type="ECO:0000256" key="18">
    <source>
        <dbReference type="SAM" id="Phobius"/>
    </source>
</evidence>
<keyword evidence="11" id="KW-0443">Lipid metabolism</keyword>
<sequence>MTDDNGFDMAKLPNYLTYARIVAVPVIMLLILADNNFLRWLALILYVAAAVTDYLDGYYARRYGSVSPIGRMLDPIADKLLVAALLLVFCFDSSFGGWDLIPATIILLREILVSGLREFMGTEKIVVPVTKLAKYKTATQLVALAFVIAEPLIPGMREVTDILLWLAAALTAYTGWQYWTGVTRHFRTEEEVL</sequence>
<evidence type="ECO:0000256" key="5">
    <source>
        <dbReference type="ARBA" id="ARBA00013170"/>
    </source>
</evidence>
<dbReference type="InterPro" id="IPR043130">
    <property type="entry name" value="CDP-OH_PTrfase_TM_dom"/>
</dbReference>
<dbReference type="AlphaFoldDB" id="A0A369W9K8"/>
<evidence type="ECO:0000256" key="13">
    <source>
        <dbReference type="ARBA" id="ARBA00023209"/>
    </source>
</evidence>
<keyword evidence="14" id="KW-1208">Phospholipid metabolism</keyword>
<dbReference type="RefSeq" id="WP_114646027.1">
    <property type="nucleotide sequence ID" value="NZ_QQNH01000012.1"/>
</dbReference>
<evidence type="ECO:0000256" key="12">
    <source>
        <dbReference type="ARBA" id="ARBA00023136"/>
    </source>
</evidence>
<dbReference type="Gene3D" id="1.20.120.1760">
    <property type="match status" value="1"/>
</dbReference>
<comment type="caution">
    <text evidence="19">The sequence shown here is derived from an EMBL/GenBank/DDBJ whole genome shotgun (WGS) entry which is preliminary data.</text>
</comment>
<evidence type="ECO:0000256" key="3">
    <source>
        <dbReference type="ARBA" id="ARBA00005189"/>
    </source>
</evidence>
<evidence type="ECO:0000256" key="16">
    <source>
        <dbReference type="NCBIfam" id="TIGR00560"/>
    </source>
</evidence>